<dbReference type="Proteomes" id="UP000324800">
    <property type="component" value="Unassembled WGS sequence"/>
</dbReference>
<protein>
    <submittedName>
        <fullName evidence="1">Uncharacterized protein</fullName>
    </submittedName>
</protein>
<dbReference type="AlphaFoldDB" id="A0A5J4UJJ2"/>
<evidence type="ECO:0000313" key="1">
    <source>
        <dbReference type="EMBL" id="KAA6370738.1"/>
    </source>
</evidence>
<accession>A0A5J4UJJ2</accession>
<gene>
    <name evidence="1" type="ORF">EZS28_033736</name>
</gene>
<comment type="caution">
    <text evidence="1">The sequence shown here is derived from an EMBL/GenBank/DDBJ whole genome shotgun (WGS) entry which is preliminary data.</text>
</comment>
<name>A0A5J4UJJ2_9EUKA</name>
<dbReference type="EMBL" id="SNRW01015110">
    <property type="protein sequence ID" value="KAA6370738.1"/>
    <property type="molecule type" value="Genomic_DNA"/>
</dbReference>
<organism evidence="1 2">
    <name type="scientific">Streblomastix strix</name>
    <dbReference type="NCBI Taxonomy" id="222440"/>
    <lineage>
        <taxon>Eukaryota</taxon>
        <taxon>Metamonada</taxon>
        <taxon>Preaxostyla</taxon>
        <taxon>Oxymonadida</taxon>
        <taxon>Streblomastigidae</taxon>
        <taxon>Streblomastix</taxon>
    </lineage>
</organism>
<reference evidence="1 2" key="1">
    <citation type="submission" date="2019-03" db="EMBL/GenBank/DDBJ databases">
        <title>Single cell metagenomics reveals metabolic interactions within the superorganism composed of flagellate Streblomastix strix and complex community of Bacteroidetes bacteria on its surface.</title>
        <authorList>
            <person name="Treitli S.C."/>
            <person name="Kolisko M."/>
            <person name="Husnik F."/>
            <person name="Keeling P."/>
            <person name="Hampl V."/>
        </authorList>
    </citation>
    <scope>NUCLEOTIDE SEQUENCE [LARGE SCALE GENOMIC DNA]</scope>
    <source>
        <strain evidence="1">ST1C</strain>
    </source>
</reference>
<sequence>MQQAIANGIIFLVYGLRHFVHLGCSSTRSLSRSPARQSQPPRSLPQALASFLCSLKKLLNHVSKLRLLDCGRDRFPCSEL</sequence>
<proteinExistence type="predicted"/>
<evidence type="ECO:0000313" key="2">
    <source>
        <dbReference type="Proteomes" id="UP000324800"/>
    </source>
</evidence>